<keyword evidence="4" id="KW-1185">Reference proteome</keyword>
<sequence>MKTTTTLTSLHYATSFVTNIGTSVNAVKLYFARVLPTLYKAPFLLMVPVLLCIYTNIFAQQTFVKRIFTGYKTGDANITTATNGDQFVTQNIFNDSNTRSDFYCLRLDNKGKKIWEKSYNPLNSTTQQYNKVIPTRDNGLLLFAKTYDNMLKQHAATVMKCDSLGNVAWSKKILGSPGNNYFDGILAMEDQEGNYVLVYVTFSLSATEKMQLIKLNKNGEIILQQGWDHIYDEGTYQNFTPRAITERYEKGYLVAVSYDCGWCQTGPRSYLLATNENGKVVSYKNYRPAHRYYWSDYPMKLIRKDEQYYMLGELETFDYESTKYYYYLAPIDRDGNPGNVGVVNTNIFAVQQYLAPIQLDFGTIVRTAYTKKSMTSLSTYGDYTNGYGLLVGKYNASGRICPAFDAPVYDYDTSTITMNVGAPVQGMRRFVDAVVFTDRYVTVTDVEYSKTNCSLKMPDEVSAVTSTNLKKQEALASLYPNPAKSFIMLSYNAEKSGTLNLSLTATNGKELQKQKITVQKGMNLQTINVSALSNGIYFIRIIQNGRQRVLKFIKE</sequence>
<dbReference type="Pfam" id="PF18962">
    <property type="entry name" value="Por_Secre_tail"/>
    <property type="match status" value="1"/>
</dbReference>
<dbReference type="PANTHER" id="PTHR42754">
    <property type="entry name" value="ENDOGLUCANASE"/>
    <property type="match status" value="1"/>
</dbReference>
<dbReference type="Proteomes" id="UP000628448">
    <property type="component" value="Unassembled WGS sequence"/>
</dbReference>
<evidence type="ECO:0000259" key="2">
    <source>
        <dbReference type="Pfam" id="PF18962"/>
    </source>
</evidence>
<keyword evidence="1" id="KW-0812">Transmembrane</keyword>
<dbReference type="RefSeq" id="WP_196992511.1">
    <property type="nucleotide sequence ID" value="NZ_JADWYR010000003.1"/>
</dbReference>
<dbReference type="NCBIfam" id="TIGR04183">
    <property type="entry name" value="Por_Secre_tail"/>
    <property type="match status" value="1"/>
</dbReference>
<name>A0A931GZU6_9BACT</name>
<evidence type="ECO:0000313" key="4">
    <source>
        <dbReference type="Proteomes" id="UP000628448"/>
    </source>
</evidence>
<keyword evidence="1" id="KW-1133">Transmembrane helix</keyword>
<comment type="caution">
    <text evidence="3">The sequence shown here is derived from an EMBL/GenBank/DDBJ whole genome shotgun (WGS) entry which is preliminary data.</text>
</comment>
<evidence type="ECO:0000256" key="1">
    <source>
        <dbReference type="SAM" id="Phobius"/>
    </source>
</evidence>
<feature type="transmembrane region" description="Helical" evidence="1">
    <location>
        <begin position="43"/>
        <end position="59"/>
    </location>
</feature>
<dbReference type="AlphaFoldDB" id="A0A931GZU6"/>
<gene>
    <name evidence="3" type="ORF">I5907_19365</name>
</gene>
<feature type="transmembrane region" description="Helical" evidence="1">
    <location>
        <begin position="12"/>
        <end position="31"/>
    </location>
</feature>
<dbReference type="PANTHER" id="PTHR42754:SF1">
    <property type="entry name" value="LIPOPROTEIN"/>
    <property type="match status" value="1"/>
</dbReference>
<dbReference type="EMBL" id="JADWYR010000003">
    <property type="protein sequence ID" value="MBG9378406.1"/>
    <property type="molecule type" value="Genomic_DNA"/>
</dbReference>
<proteinExistence type="predicted"/>
<feature type="domain" description="Secretion system C-terminal sorting" evidence="2">
    <location>
        <begin position="478"/>
        <end position="552"/>
    </location>
</feature>
<keyword evidence="1" id="KW-0472">Membrane</keyword>
<evidence type="ECO:0000313" key="3">
    <source>
        <dbReference type="EMBL" id="MBG9378406.1"/>
    </source>
</evidence>
<dbReference type="InterPro" id="IPR026444">
    <property type="entry name" value="Secre_tail"/>
</dbReference>
<protein>
    <submittedName>
        <fullName evidence="3">T9SS type A sorting domain-containing protein</fullName>
    </submittedName>
</protein>
<reference evidence="3" key="1">
    <citation type="submission" date="2020-11" db="EMBL/GenBank/DDBJ databases">
        <title>Bacterial whole genome sequence for Panacibacter sp. DH6.</title>
        <authorList>
            <person name="Le V."/>
            <person name="Ko S."/>
            <person name="Ahn C.-Y."/>
            <person name="Oh H.-M."/>
        </authorList>
    </citation>
    <scope>NUCLEOTIDE SEQUENCE</scope>
    <source>
        <strain evidence="3">DH6</strain>
    </source>
</reference>
<accession>A0A931GZU6</accession>
<organism evidence="3 4">
    <name type="scientific">Panacibacter microcysteis</name>
    <dbReference type="NCBI Taxonomy" id="2793269"/>
    <lineage>
        <taxon>Bacteria</taxon>
        <taxon>Pseudomonadati</taxon>
        <taxon>Bacteroidota</taxon>
        <taxon>Chitinophagia</taxon>
        <taxon>Chitinophagales</taxon>
        <taxon>Chitinophagaceae</taxon>
        <taxon>Panacibacter</taxon>
    </lineage>
</organism>